<protein>
    <submittedName>
        <fullName evidence="1">Uncharacterized protein</fullName>
    </submittedName>
</protein>
<proteinExistence type="predicted"/>
<comment type="caution">
    <text evidence="1">The sequence shown here is derived from an EMBL/GenBank/DDBJ whole genome shotgun (WGS) entry which is preliminary data.</text>
</comment>
<accession>A0A841G254</accession>
<keyword evidence="2" id="KW-1185">Reference proteome</keyword>
<dbReference type="Proteomes" id="UP000548476">
    <property type="component" value="Unassembled WGS sequence"/>
</dbReference>
<dbReference type="EMBL" id="JACHGT010000015">
    <property type="protein sequence ID" value="MBB6038230.1"/>
    <property type="molecule type" value="Genomic_DNA"/>
</dbReference>
<gene>
    <name evidence="1" type="ORF">HNR73_006110</name>
</gene>
<dbReference type="RefSeq" id="WP_184791017.1">
    <property type="nucleotide sequence ID" value="NZ_BONT01000047.1"/>
</dbReference>
<sequence length="74" mass="8152">MSNGQTKTEYLYHVAYNFAADNGLSGFGDITLDLANPIDSGPAIAAVSNYIRDRHRFHKVVVLNFQLLSGPVNR</sequence>
<evidence type="ECO:0000313" key="1">
    <source>
        <dbReference type="EMBL" id="MBB6038230.1"/>
    </source>
</evidence>
<evidence type="ECO:0000313" key="2">
    <source>
        <dbReference type="Proteomes" id="UP000548476"/>
    </source>
</evidence>
<reference evidence="1 2" key="1">
    <citation type="submission" date="2020-08" db="EMBL/GenBank/DDBJ databases">
        <title>Genomic Encyclopedia of Type Strains, Phase IV (KMG-IV): sequencing the most valuable type-strain genomes for metagenomic binning, comparative biology and taxonomic classification.</title>
        <authorList>
            <person name="Goeker M."/>
        </authorList>
    </citation>
    <scope>NUCLEOTIDE SEQUENCE [LARGE SCALE GENOMIC DNA]</scope>
    <source>
        <strain evidence="1 2">YIM 65646</strain>
    </source>
</reference>
<name>A0A841G254_9ACTN</name>
<dbReference type="AlphaFoldDB" id="A0A841G254"/>
<organism evidence="1 2">
    <name type="scientific">Phytomonospora endophytica</name>
    <dbReference type="NCBI Taxonomy" id="714109"/>
    <lineage>
        <taxon>Bacteria</taxon>
        <taxon>Bacillati</taxon>
        <taxon>Actinomycetota</taxon>
        <taxon>Actinomycetes</taxon>
        <taxon>Micromonosporales</taxon>
        <taxon>Micromonosporaceae</taxon>
        <taxon>Phytomonospora</taxon>
    </lineage>
</organism>